<dbReference type="AlphaFoldDB" id="A0A7L3I7H7"/>
<organism evidence="7 8">
    <name type="scientific">Pardalotus punctatus</name>
    <name type="common">spotted pardalote</name>
    <dbReference type="NCBI Taxonomy" id="254575"/>
    <lineage>
        <taxon>Eukaryota</taxon>
        <taxon>Metazoa</taxon>
        <taxon>Chordata</taxon>
        <taxon>Craniata</taxon>
        <taxon>Vertebrata</taxon>
        <taxon>Euteleostomi</taxon>
        <taxon>Archelosauria</taxon>
        <taxon>Archosauria</taxon>
        <taxon>Dinosauria</taxon>
        <taxon>Saurischia</taxon>
        <taxon>Theropoda</taxon>
        <taxon>Coelurosauria</taxon>
        <taxon>Aves</taxon>
        <taxon>Neognathae</taxon>
        <taxon>Neoaves</taxon>
        <taxon>Telluraves</taxon>
        <taxon>Australaves</taxon>
        <taxon>Passeriformes</taxon>
        <taxon>Meliphagoidea</taxon>
        <taxon>Pardalotidae</taxon>
        <taxon>Pardalotus</taxon>
    </lineage>
</organism>
<evidence type="ECO:0000313" key="8">
    <source>
        <dbReference type="Proteomes" id="UP000570592"/>
    </source>
</evidence>
<proteinExistence type="inferred from homology"/>
<gene>
    <name evidence="7" type="primary">Ufm1</name>
    <name evidence="7" type="ORF">PARPUN_R00614</name>
</gene>
<evidence type="ECO:0000256" key="4">
    <source>
        <dbReference type="ARBA" id="ARBA00022786"/>
    </source>
</evidence>
<name>A0A7L3I7H7_9PASS</name>
<keyword evidence="8" id="KW-1185">Reference proteome</keyword>
<dbReference type="PANTHER" id="PTHR15825">
    <property type="entry name" value="UBIQUITIN-FOLD MODIFIER 1"/>
    <property type="match status" value="1"/>
</dbReference>
<keyword evidence="4" id="KW-0833">Ubl conjugation pathway</keyword>
<dbReference type="SUPFAM" id="SSF54236">
    <property type="entry name" value="Ubiquitin-like"/>
    <property type="match status" value="1"/>
</dbReference>
<dbReference type="GO" id="GO:0005634">
    <property type="term" value="C:nucleus"/>
    <property type="evidence" value="ECO:0007669"/>
    <property type="project" value="TreeGrafter"/>
</dbReference>
<evidence type="ECO:0000256" key="3">
    <source>
        <dbReference type="ARBA" id="ARBA00022499"/>
    </source>
</evidence>
<evidence type="ECO:0000256" key="2">
    <source>
        <dbReference type="ARBA" id="ARBA00015319"/>
    </source>
</evidence>
<evidence type="ECO:0000256" key="5">
    <source>
        <dbReference type="ARBA" id="ARBA00038545"/>
    </source>
</evidence>
<dbReference type="InterPro" id="IPR029071">
    <property type="entry name" value="Ubiquitin-like_domsf"/>
</dbReference>
<feature type="non-terminal residue" evidence="7">
    <location>
        <position position="48"/>
    </location>
</feature>
<evidence type="ECO:0000256" key="6">
    <source>
        <dbReference type="ARBA" id="ARBA00045800"/>
    </source>
</evidence>
<sequence>CGFRLSVPESTPFTAVLKFAAEEFKVPAATSAIITNDGIGINPAQTAG</sequence>
<dbReference type="InterPro" id="IPR005375">
    <property type="entry name" value="UFM1"/>
</dbReference>
<feature type="non-terminal residue" evidence="7">
    <location>
        <position position="1"/>
    </location>
</feature>
<comment type="function">
    <text evidence="6">Ubiquitin-like modifier which can be covalently attached via an isopeptide bond to lysine residues of substrate proteins as a monomer or a lysine-linked polymer. The so-called ufmylation, requires the UFM1-activating E1 enzyme UBA5, the UFM1-conjugating E2 enzyme UFC1, and the UFM1-ligase E3 enzyme UFL1. Ufmylation is involved in various processes, such as ribosome recycling, response to DNA damage, transcription or reticulophagy (also called ER-phagy) induced in response to endoplasmic reticulum stress.</text>
</comment>
<protein>
    <recommendedName>
        <fullName evidence="2">Ubiquitin-fold modifier 1</fullName>
    </recommendedName>
</protein>
<dbReference type="Proteomes" id="UP000570592">
    <property type="component" value="Unassembled WGS sequence"/>
</dbReference>
<reference evidence="7 8" key="1">
    <citation type="submission" date="2019-09" db="EMBL/GenBank/DDBJ databases">
        <title>Bird 10,000 Genomes (B10K) Project - Family phase.</title>
        <authorList>
            <person name="Zhang G."/>
        </authorList>
    </citation>
    <scope>NUCLEOTIDE SEQUENCE [LARGE SCALE GENOMIC DNA]</scope>
    <source>
        <strain evidence="7">B10K-DU-029-51</strain>
    </source>
</reference>
<dbReference type="GO" id="GO:1990592">
    <property type="term" value="P:protein K69-linked ufmylation"/>
    <property type="evidence" value="ECO:0007669"/>
    <property type="project" value="TreeGrafter"/>
</dbReference>
<comment type="caution">
    <text evidence="7">The sequence shown here is derived from an EMBL/GenBank/DDBJ whole genome shotgun (WGS) entry which is preliminary data.</text>
</comment>
<accession>A0A7L3I7H7</accession>
<evidence type="ECO:0000256" key="1">
    <source>
        <dbReference type="ARBA" id="ARBA00010230"/>
    </source>
</evidence>
<dbReference type="Gene3D" id="3.10.20.90">
    <property type="entry name" value="Phosphatidylinositol 3-kinase Catalytic Subunit, Chain A, domain 1"/>
    <property type="match status" value="1"/>
</dbReference>
<keyword evidence="3" id="KW-1017">Isopeptide bond</keyword>
<dbReference type="EMBL" id="VZTX01013218">
    <property type="protein sequence ID" value="NXU13108.1"/>
    <property type="molecule type" value="Genomic_DNA"/>
</dbReference>
<dbReference type="GO" id="GO:0005737">
    <property type="term" value="C:cytoplasm"/>
    <property type="evidence" value="ECO:0007669"/>
    <property type="project" value="TreeGrafter"/>
</dbReference>
<evidence type="ECO:0000313" key="7">
    <source>
        <dbReference type="EMBL" id="NXU13108.1"/>
    </source>
</evidence>
<comment type="subunit">
    <text evidence="5">Interacts with UBA5. Interacts with UFC1.</text>
</comment>
<dbReference type="PANTHER" id="PTHR15825:SF0">
    <property type="entry name" value="UBIQUITIN-FOLD MODIFIER 1"/>
    <property type="match status" value="1"/>
</dbReference>
<dbReference type="Pfam" id="PF03671">
    <property type="entry name" value="Ufm1"/>
    <property type="match status" value="1"/>
</dbReference>
<comment type="similarity">
    <text evidence="1">Belongs to the UFM1 family.</text>
</comment>